<name>A0A8T2U6Z7_CERRI</name>
<comment type="caution">
    <text evidence="1">The sequence shown here is derived from an EMBL/GenBank/DDBJ whole genome shotgun (WGS) entry which is preliminary data.</text>
</comment>
<accession>A0A8T2U6Z7</accession>
<evidence type="ECO:0000313" key="2">
    <source>
        <dbReference type="Proteomes" id="UP000825935"/>
    </source>
</evidence>
<proteinExistence type="predicted"/>
<dbReference type="Proteomes" id="UP000825935">
    <property type="component" value="Chromosome 9"/>
</dbReference>
<sequence>MDLYTGVIPTIYRTLRSKCKKPKGYTRLAASKGDMASSSSIASSSLGCNEENFLRSGYGGGQYPDPQEHPQQLQIVKSGGRLTEIKGCGEKSISTFMEADMPGRPVLQITQGGHEEPTSSPFRCLLLLERHGNNENLR</sequence>
<organism evidence="1 2">
    <name type="scientific">Ceratopteris richardii</name>
    <name type="common">Triangle waterfern</name>
    <dbReference type="NCBI Taxonomy" id="49495"/>
    <lineage>
        <taxon>Eukaryota</taxon>
        <taxon>Viridiplantae</taxon>
        <taxon>Streptophyta</taxon>
        <taxon>Embryophyta</taxon>
        <taxon>Tracheophyta</taxon>
        <taxon>Polypodiopsida</taxon>
        <taxon>Polypodiidae</taxon>
        <taxon>Polypodiales</taxon>
        <taxon>Pteridineae</taxon>
        <taxon>Pteridaceae</taxon>
        <taxon>Parkerioideae</taxon>
        <taxon>Ceratopteris</taxon>
    </lineage>
</organism>
<protein>
    <submittedName>
        <fullName evidence="1">Uncharacterized protein</fullName>
    </submittedName>
</protein>
<gene>
    <name evidence="1" type="ORF">KP509_09G093900</name>
</gene>
<keyword evidence="2" id="KW-1185">Reference proteome</keyword>
<reference evidence="1" key="1">
    <citation type="submission" date="2021-08" db="EMBL/GenBank/DDBJ databases">
        <title>WGS assembly of Ceratopteris richardii.</title>
        <authorList>
            <person name="Marchant D.B."/>
            <person name="Chen G."/>
            <person name="Jenkins J."/>
            <person name="Shu S."/>
            <person name="Leebens-Mack J."/>
            <person name="Grimwood J."/>
            <person name="Schmutz J."/>
            <person name="Soltis P."/>
            <person name="Soltis D."/>
            <person name="Chen Z.-H."/>
        </authorList>
    </citation>
    <scope>NUCLEOTIDE SEQUENCE</scope>
    <source>
        <strain evidence="1">Whitten #5841</strain>
        <tissue evidence="1">Leaf</tissue>
    </source>
</reference>
<evidence type="ECO:0000313" key="1">
    <source>
        <dbReference type="EMBL" id="KAH7430330.1"/>
    </source>
</evidence>
<dbReference type="EMBL" id="CM035414">
    <property type="protein sequence ID" value="KAH7430330.1"/>
    <property type="molecule type" value="Genomic_DNA"/>
</dbReference>
<dbReference type="AlphaFoldDB" id="A0A8T2U6Z7"/>